<dbReference type="EMBL" id="HG994371">
    <property type="protein sequence ID" value="CAF1997342.1"/>
    <property type="molecule type" value="Genomic_DNA"/>
</dbReference>
<name>A0A816MGC1_BRANA</name>
<reference evidence="1" key="1">
    <citation type="submission" date="2021-01" db="EMBL/GenBank/DDBJ databases">
        <authorList>
            <consortium name="Genoscope - CEA"/>
            <person name="William W."/>
        </authorList>
    </citation>
    <scope>NUCLEOTIDE SEQUENCE</scope>
</reference>
<evidence type="ECO:0000313" key="1">
    <source>
        <dbReference type="EMBL" id="CAF1997342.1"/>
    </source>
</evidence>
<organism evidence="1">
    <name type="scientific">Brassica napus</name>
    <name type="common">Rape</name>
    <dbReference type="NCBI Taxonomy" id="3708"/>
    <lineage>
        <taxon>Eukaryota</taxon>
        <taxon>Viridiplantae</taxon>
        <taxon>Streptophyta</taxon>
        <taxon>Embryophyta</taxon>
        <taxon>Tracheophyta</taxon>
        <taxon>Spermatophyta</taxon>
        <taxon>Magnoliopsida</taxon>
        <taxon>eudicotyledons</taxon>
        <taxon>Gunneridae</taxon>
        <taxon>Pentapetalae</taxon>
        <taxon>rosids</taxon>
        <taxon>malvids</taxon>
        <taxon>Brassicales</taxon>
        <taxon>Brassicaceae</taxon>
        <taxon>Brassiceae</taxon>
        <taxon>Brassica</taxon>
    </lineage>
</organism>
<sequence length="68" mass="8054">MLYLEKDLLVYYDPLLLQVKGGETNYRYKSNLKVETRTLEEVKRVLEYVSGSKTRLTGIMLDHMVVYH</sequence>
<dbReference type="AlphaFoldDB" id="A0A816MGC1"/>
<proteinExistence type="predicted"/>
<protein>
    <submittedName>
        <fullName evidence="1">(rape) hypothetical protein</fullName>
    </submittedName>
</protein>
<dbReference type="Proteomes" id="UP001295469">
    <property type="component" value="Chromosome C07"/>
</dbReference>
<gene>
    <name evidence="1" type="ORF">DARMORV10_C07P31750.1</name>
</gene>
<accession>A0A816MGC1</accession>